<keyword evidence="1" id="KW-0812">Transmembrane</keyword>
<organism evidence="2 3">
    <name type="scientific">Candidatus Falkowbacteria bacterium RIFOXYA2_FULL_47_19</name>
    <dbReference type="NCBI Taxonomy" id="1797994"/>
    <lineage>
        <taxon>Bacteria</taxon>
        <taxon>Candidatus Falkowiibacteriota</taxon>
    </lineage>
</organism>
<accession>A0A1F5SF03</accession>
<keyword evidence="1" id="KW-1133">Transmembrane helix</keyword>
<feature type="transmembrane region" description="Helical" evidence="1">
    <location>
        <begin position="9"/>
        <end position="30"/>
    </location>
</feature>
<keyword evidence="1" id="KW-0472">Membrane</keyword>
<dbReference type="Proteomes" id="UP000178367">
    <property type="component" value="Unassembled WGS sequence"/>
</dbReference>
<evidence type="ECO:0000313" key="3">
    <source>
        <dbReference type="Proteomes" id="UP000178367"/>
    </source>
</evidence>
<sequence length="73" mass="8634">MNIEWKKYFAWILFLMGTVSVGNMLINYTAGDSNVLLITVLADPTAENVMELFFTLLWLAMMALFFRTWYKWK</sequence>
<gene>
    <name evidence="2" type="ORF">A2227_07890</name>
</gene>
<dbReference type="AlphaFoldDB" id="A0A1F5SF03"/>
<proteinExistence type="predicted"/>
<reference evidence="2 3" key="1">
    <citation type="journal article" date="2016" name="Nat. Commun.">
        <title>Thousands of microbial genomes shed light on interconnected biogeochemical processes in an aquifer system.</title>
        <authorList>
            <person name="Anantharaman K."/>
            <person name="Brown C.T."/>
            <person name="Hug L.A."/>
            <person name="Sharon I."/>
            <person name="Castelle C.J."/>
            <person name="Probst A.J."/>
            <person name="Thomas B.C."/>
            <person name="Singh A."/>
            <person name="Wilkins M.J."/>
            <person name="Karaoz U."/>
            <person name="Brodie E.L."/>
            <person name="Williams K.H."/>
            <person name="Hubbard S.S."/>
            <person name="Banfield J.F."/>
        </authorList>
    </citation>
    <scope>NUCLEOTIDE SEQUENCE [LARGE SCALE GENOMIC DNA]</scope>
</reference>
<dbReference type="EMBL" id="MFGB01000022">
    <property type="protein sequence ID" value="OGF25290.1"/>
    <property type="molecule type" value="Genomic_DNA"/>
</dbReference>
<dbReference type="STRING" id="1797994.A2227_07890"/>
<evidence type="ECO:0000256" key="1">
    <source>
        <dbReference type="SAM" id="Phobius"/>
    </source>
</evidence>
<name>A0A1F5SF03_9BACT</name>
<protein>
    <submittedName>
        <fullName evidence="2">Uncharacterized protein</fullName>
    </submittedName>
</protein>
<feature type="transmembrane region" description="Helical" evidence="1">
    <location>
        <begin position="50"/>
        <end position="70"/>
    </location>
</feature>
<evidence type="ECO:0000313" key="2">
    <source>
        <dbReference type="EMBL" id="OGF25290.1"/>
    </source>
</evidence>
<comment type="caution">
    <text evidence="2">The sequence shown here is derived from an EMBL/GenBank/DDBJ whole genome shotgun (WGS) entry which is preliminary data.</text>
</comment>